<dbReference type="GeneID" id="10503127"/>
<proteinExistence type="predicted"/>
<gene>
    <name evidence="1" type="ORF">DICPUDRAFT_36311</name>
</gene>
<dbReference type="KEGG" id="dpp:DICPUDRAFT_36311"/>
<evidence type="ECO:0000313" key="1">
    <source>
        <dbReference type="EMBL" id="EGC33702.1"/>
    </source>
</evidence>
<reference evidence="2" key="1">
    <citation type="journal article" date="2011" name="Genome Biol.">
        <title>Comparative genomics of the social amoebae Dictyostelium discoideum and Dictyostelium purpureum.</title>
        <authorList>
            <consortium name="US DOE Joint Genome Institute (JGI-PGF)"/>
            <person name="Sucgang R."/>
            <person name="Kuo A."/>
            <person name="Tian X."/>
            <person name="Salerno W."/>
            <person name="Parikh A."/>
            <person name="Feasley C.L."/>
            <person name="Dalin E."/>
            <person name="Tu H."/>
            <person name="Huang E."/>
            <person name="Barry K."/>
            <person name="Lindquist E."/>
            <person name="Shapiro H."/>
            <person name="Bruce D."/>
            <person name="Schmutz J."/>
            <person name="Salamov A."/>
            <person name="Fey P."/>
            <person name="Gaudet P."/>
            <person name="Anjard C."/>
            <person name="Babu M.M."/>
            <person name="Basu S."/>
            <person name="Bushmanova Y."/>
            <person name="van der Wel H."/>
            <person name="Katoh-Kurasawa M."/>
            <person name="Dinh C."/>
            <person name="Coutinho P.M."/>
            <person name="Saito T."/>
            <person name="Elias M."/>
            <person name="Schaap P."/>
            <person name="Kay R.R."/>
            <person name="Henrissat B."/>
            <person name="Eichinger L."/>
            <person name="Rivero F."/>
            <person name="Putnam N.H."/>
            <person name="West C.M."/>
            <person name="Loomis W.F."/>
            <person name="Chisholm R.L."/>
            <person name="Shaulsky G."/>
            <person name="Strassmann J.E."/>
            <person name="Queller D.C."/>
            <person name="Kuspa A."/>
            <person name="Grigoriev I.V."/>
        </authorList>
    </citation>
    <scope>NUCLEOTIDE SEQUENCE [LARGE SCALE GENOMIC DNA]</scope>
    <source>
        <strain evidence="2">QSDP1</strain>
    </source>
</reference>
<evidence type="ECO:0000313" key="2">
    <source>
        <dbReference type="Proteomes" id="UP000001064"/>
    </source>
</evidence>
<dbReference type="Proteomes" id="UP000001064">
    <property type="component" value="Unassembled WGS sequence"/>
</dbReference>
<dbReference type="RefSeq" id="XP_003289779.1">
    <property type="nucleotide sequence ID" value="XM_003289731.1"/>
</dbReference>
<protein>
    <recommendedName>
        <fullName evidence="3">SAP domain-containing protein</fullName>
    </recommendedName>
</protein>
<keyword evidence="2" id="KW-1185">Reference proteome</keyword>
<organism evidence="1 2">
    <name type="scientific">Dictyostelium purpureum</name>
    <name type="common">Slime mold</name>
    <dbReference type="NCBI Taxonomy" id="5786"/>
    <lineage>
        <taxon>Eukaryota</taxon>
        <taxon>Amoebozoa</taxon>
        <taxon>Evosea</taxon>
        <taxon>Eumycetozoa</taxon>
        <taxon>Dictyostelia</taxon>
        <taxon>Dictyosteliales</taxon>
        <taxon>Dictyosteliaceae</taxon>
        <taxon>Dictyostelium</taxon>
    </lineage>
</organism>
<accession>F0ZQS3</accession>
<dbReference type="VEuPathDB" id="AmoebaDB:DICPUDRAFT_36311"/>
<sequence>MEKKRKEIEDLDTDNSTITYKKFKSEFNSDSLDYRKLQKLSISLNLGGGGTKISIYNRIENYL</sequence>
<dbReference type="EMBL" id="GL871130">
    <property type="protein sequence ID" value="EGC33702.1"/>
    <property type="molecule type" value="Genomic_DNA"/>
</dbReference>
<name>F0ZQS3_DICPU</name>
<dbReference type="FunCoup" id="F0ZQS3">
    <property type="interactions" value="937"/>
</dbReference>
<dbReference type="InParanoid" id="F0ZQS3"/>
<evidence type="ECO:0008006" key="3">
    <source>
        <dbReference type="Google" id="ProtNLM"/>
    </source>
</evidence>
<dbReference type="AlphaFoldDB" id="F0ZQS3"/>
<feature type="non-terminal residue" evidence="1">
    <location>
        <position position="63"/>
    </location>
</feature>